<keyword evidence="4" id="KW-0804">Transcription</keyword>
<evidence type="ECO:0000256" key="3">
    <source>
        <dbReference type="ARBA" id="ARBA00023125"/>
    </source>
</evidence>
<reference evidence="5 6" key="1">
    <citation type="submission" date="2020-12" db="EMBL/GenBank/DDBJ databases">
        <title>Draft genome sequence of furan degrading bacterial strain FUR100.</title>
        <authorList>
            <person name="Woiski C."/>
        </authorList>
    </citation>
    <scope>NUCLEOTIDE SEQUENCE [LARGE SCALE GENOMIC DNA]</scope>
    <source>
        <strain evidence="5 6">FUR100</strain>
    </source>
</reference>
<proteinExistence type="inferred from homology"/>
<dbReference type="GO" id="GO:0003677">
    <property type="term" value="F:DNA binding"/>
    <property type="evidence" value="ECO:0007669"/>
    <property type="project" value="UniProtKB-KW"/>
</dbReference>
<keyword evidence="3" id="KW-0238">DNA-binding</keyword>
<dbReference type="GO" id="GO:0045892">
    <property type="term" value="P:negative regulation of DNA-templated transcription"/>
    <property type="evidence" value="ECO:0007669"/>
    <property type="project" value="InterPro"/>
</dbReference>
<dbReference type="OrthoDB" id="9813987at2"/>
<comment type="similarity">
    <text evidence="1">Belongs to the BlaI transcriptional regulatory family.</text>
</comment>
<dbReference type="InterPro" id="IPR036388">
    <property type="entry name" value="WH-like_DNA-bd_sf"/>
</dbReference>
<accession>A0A7Z6RM53</accession>
<dbReference type="GeneID" id="93806509"/>
<dbReference type="Gene3D" id="6.10.140.850">
    <property type="match status" value="1"/>
</dbReference>
<gene>
    <name evidence="5" type="ORF">I3517_17420</name>
</gene>
<sequence>MKRLGGLESEVMDLLWDAEEPQSVRDLVDRFEGGAPKAYTTILTVVTHLHEKGWVQREKRSRAYIYSPSRSRDEATSLAMRELLDNSNDSVSALLHFAQNVSDDEYEALRRALDHGKVR</sequence>
<evidence type="ECO:0000313" key="6">
    <source>
        <dbReference type="Proteomes" id="UP000627573"/>
    </source>
</evidence>
<dbReference type="Pfam" id="PF03965">
    <property type="entry name" value="Penicillinase_R"/>
    <property type="match status" value="1"/>
</dbReference>
<evidence type="ECO:0000256" key="2">
    <source>
        <dbReference type="ARBA" id="ARBA00023015"/>
    </source>
</evidence>
<dbReference type="AlphaFoldDB" id="A0A7Z6RM53"/>
<evidence type="ECO:0000256" key="1">
    <source>
        <dbReference type="ARBA" id="ARBA00011046"/>
    </source>
</evidence>
<protein>
    <submittedName>
        <fullName evidence="5">BlaI/MecI/CopY family transcriptional regulator</fullName>
    </submittedName>
</protein>
<evidence type="ECO:0000256" key="4">
    <source>
        <dbReference type="ARBA" id="ARBA00023163"/>
    </source>
</evidence>
<dbReference type="InterPro" id="IPR036390">
    <property type="entry name" value="WH_DNA-bd_sf"/>
</dbReference>
<name>A0A7Z6RM53_RHOER</name>
<dbReference type="Gene3D" id="1.10.10.10">
    <property type="entry name" value="Winged helix-like DNA-binding domain superfamily/Winged helix DNA-binding domain"/>
    <property type="match status" value="1"/>
</dbReference>
<comment type="caution">
    <text evidence="5">The sequence shown here is derived from an EMBL/GenBank/DDBJ whole genome shotgun (WGS) entry which is preliminary data.</text>
</comment>
<dbReference type="PIRSF" id="PIRSF019455">
    <property type="entry name" value="CopR_AtkY"/>
    <property type="match status" value="1"/>
</dbReference>
<dbReference type="RefSeq" id="WP_003944627.1">
    <property type="nucleotide sequence ID" value="NZ_JABBPH010000007.1"/>
</dbReference>
<keyword evidence="2" id="KW-0805">Transcription regulation</keyword>
<dbReference type="SUPFAM" id="SSF46785">
    <property type="entry name" value="Winged helix' DNA-binding domain"/>
    <property type="match status" value="1"/>
</dbReference>
<dbReference type="Proteomes" id="UP000627573">
    <property type="component" value="Unassembled WGS sequence"/>
</dbReference>
<dbReference type="InterPro" id="IPR005650">
    <property type="entry name" value="BlaI_family"/>
</dbReference>
<organism evidence="5 6">
    <name type="scientific">Rhodococcus erythropolis</name>
    <name type="common">Arthrobacter picolinophilus</name>
    <dbReference type="NCBI Taxonomy" id="1833"/>
    <lineage>
        <taxon>Bacteria</taxon>
        <taxon>Bacillati</taxon>
        <taxon>Actinomycetota</taxon>
        <taxon>Actinomycetes</taxon>
        <taxon>Mycobacteriales</taxon>
        <taxon>Nocardiaceae</taxon>
        <taxon>Rhodococcus</taxon>
        <taxon>Rhodococcus erythropolis group</taxon>
    </lineage>
</organism>
<evidence type="ECO:0000313" key="5">
    <source>
        <dbReference type="EMBL" id="MBH5144391.1"/>
    </source>
</evidence>
<dbReference type="OMA" id="HRRAYLY"/>
<dbReference type="EMBL" id="JAECSB010000061">
    <property type="protein sequence ID" value="MBH5144391.1"/>
    <property type="molecule type" value="Genomic_DNA"/>
</dbReference>
<keyword evidence="6" id="KW-1185">Reference proteome</keyword>